<sequence>MSKGFKLSQGLPQGSVQSPTLFTLFMCGIEEAIPRRCEFEQHLDTMTACSAIQHLSNWHKVSDNTGVAILEELKHLSSSREIHLQWVPLHVNIAGNEIADSLAKDDAAQHTMNSSALAYSELHSTYINSKQTTVPPAHHCGHLQTLTFRDGNKVFPTCVRCSACQASPEHILDCLRLSKQDLYEDPLIVLDFLRGEWDHRLDLAWLDVEIRNNKSIKHNFLQHTFKKI</sequence>
<comment type="caution">
    <text evidence="2">The sequence shown here is derived from an EMBL/GenBank/DDBJ whole genome shotgun (WGS) entry which is preliminary data.</text>
</comment>
<dbReference type="Pfam" id="PF00075">
    <property type="entry name" value="RNase_H"/>
    <property type="match status" value="1"/>
</dbReference>
<name>A0A8X6S2M3_TRICX</name>
<dbReference type="GO" id="GO:0003676">
    <property type="term" value="F:nucleic acid binding"/>
    <property type="evidence" value="ECO:0007669"/>
    <property type="project" value="InterPro"/>
</dbReference>
<protein>
    <submittedName>
        <fullName evidence="2">RNase H domain-containing protein</fullName>
    </submittedName>
</protein>
<proteinExistence type="predicted"/>
<dbReference type="InterPro" id="IPR012337">
    <property type="entry name" value="RNaseH-like_sf"/>
</dbReference>
<keyword evidence="3" id="KW-1185">Reference proteome</keyword>
<dbReference type="Proteomes" id="UP000887159">
    <property type="component" value="Unassembled WGS sequence"/>
</dbReference>
<dbReference type="Gene3D" id="3.30.420.10">
    <property type="entry name" value="Ribonuclease H-like superfamily/Ribonuclease H"/>
    <property type="match status" value="1"/>
</dbReference>
<dbReference type="AlphaFoldDB" id="A0A8X6S2M3"/>
<organism evidence="2 3">
    <name type="scientific">Trichonephila clavipes</name>
    <name type="common">Golden silk orbweaver</name>
    <name type="synonym">Nephila clavipes</name>
    <dbReference type="NCBI Taxonomy" id="2585209"/>
    <lineage>
        <taxon>Eukaryota</taxon>
        <taxon>Metazoa</taxon>
        <taxon>Ecdysozoa</taxon>
        <taxon>Arthropoda</taxon>
        <taxon>Chelicerata</taxon>
        <taxon>Arachnida</taxon>
        <taxon>Araneae</taxon>
        <taxon>Araneomorphae</taxon>
        <taxon>Entelegynae</taxon>
        <taxon>Araneoidea</taxon>
        <taxon>Nephilidae</taxon>
        <taxon>Trichonephila</taxon>
    </lineage>
</organism>
<evidence type="ECO:0000259" key="1">
    <source>
        <dbReference type="Pfam" id="PF00075"/>
    </source>
</evidence>
<gene>
    <name evidence="2" type="primary">NCL1_21119</name>
    <name evidence="2" type="ORF">TNCV_4417041</name>
</gene>
<evidence type="ECO:0000313" key="3">
    <source>
        <dbReference type="Proteomes" id="UP000887159"/>
    </source>
</evidence>
<evidence type="ECO:0000313" key="2">
    <source>
        <dbReference type="EMBL" id="GFY04621.1"/>
    </source>
</evidence>
<dbReference type="GO" id="GO:0004523">
    <property type="term" value="F:RNA-DNA hybrid ribonuclease activity"/>
    <property type="evidence" value="ECO:0007669"/>
    <property type="project" value="InterPro"/>
</dbReference>
<dbReference type="EMBL" id="BMAU01021244">
    <property type="protein sequence ID" value="GFY04621.1"/>
    <property type="molecule type" value="Genomic_DNA"/>
</dbReference>
<dbReference type="SUPFAM" id="SSF53098">
    <property type="entry name" value="Ribonuclease H-like"/>
    <property type="match status" value="1"/>
</dbReference>
<reference evidence="2" key="1">
    <citation type="submission" date="2020-08" db="EMBL/GenBank/DDBJ databases">
        <title>Multicomponent nature underlies the extraordinary mechanical properties of spider dragline silk.</title>
        <authorList>
            <person name="Kono N."/>
            <person name="Nakamura H."/>
            <person name="Mori M."/>
            <person name="Yoshida Y."/>
            <person name="Ohtoshi R."/>
            <person name="Malay A.D."/>
            <person name="Moran D.A.P."/>
            <person name="Tomita M."/>
            <person name="Numata K."/>
            <person name="Arakawa K."/>
        </authorList>
    </citation>
    <scope>NUCLEOTIDE SEQUENCE</scope>
</reference>
<dbReference type="InterPro" id="IPR002156">
    <property type="entry name" value="RNaseH_domain"/>
</dbReference>
<feature type="domain" description="RNase H type-1" evidence="1">
    <location>
        <begin position="57"/>
        <end position="107"/>
    </location>
</feature>
<accession>A0A8X6S2M3</accession>
<dbReference type="InterPro" id="IPR036397">
    <property type="entry name" value="RNaseH_sf"/>
</dbReference>